<feature type="compositionally biased region" description="Basic and acidic residues" evidence="7">
    <location>
        <begin position="644"/>
        <end position="670"/>
    </location>
</feature>
<feature type="compositionally biased region" description="Acidic residues" evidence="7">
    <location>
        <begin position="106"/>
        <end position="115"/>
    </location>
</feature>
<dbReference type="InterPro" id="IPR027417">
    <property type="entry name" value="P-loop_NTPase"/>
</dbReference>
<evidence type="ECO:0000256" key="7">
    <source>
        <dbReference type="SAM" id="MobiDB-lite"/>
    </source>
</evidence>
<evidence type="ECO:0000313" key="11">
    <source>
        <dbReference type="EMBL" id="KAB1200712.1"/>
    </source>
</evidence>
<evidence type="ECO:0000259" key="8">
    <source>
        <dbReference type="PROSITE" id="PS51192"/>
    </source>
</evidence>
<comment type="similarity">
    <text evidence="6">Belongs to the DEAD box helicase family.</text>
</comment>
<dbReference type="InterPro" id="IPR001650">
    <property type="entry name" value="Helicase_C-like"/>
</dbReference>
<dbReference type="GO" id="GO:0005829">
    <property type="term" value="C:cytosol"/>
    <property type="evidence" value="ECO:0007669"/>
    <property type="project" value="TreeGrafter"/>
</dbReference>
<feature type="compositionally biased region" description="Polar residues" evidence="7">
    <location>
        <begin position="86"/>
        <end position="95"/>
    </location>
</feature>
<feature type="domain" description="Helicase C-terminal" evidence="9">
    <location>
        <begin position="387"/>
        <end position="531"/>
    </location>
</feature>
<feature type="compositionally biased region" description="Basic residues" evidence="7">
    <location>
        <begin position="625"/>
        <end position="643"/>
    </location>
</feature>
<dbReference type="PROSITE" id="PS51195">
    <property type="entry name" value="Q_MOTIF"/>
    <property type="match status" value="1"/>
</dbReference>
<dbReference type="GO" id="GO:0003676">
    <property type="term" value="F:nucleic acid binding"/>
    <property type="evidence" value="ECO:0007669"/>
    <property type="project" value="InterPro"/>
</dbReference>
<feature type="domain" description="DEAD-box RNA helicase Q" evidence="10">
    <location>
        <begin position="136"/>
        <end position="164"/>
    </location>
</feature>
<feature type="compositionally biased region" description="Basic and acidic residues" evidence="7">
    <location>
        <begin position="715"/>
        <end position="731"/>
    </location>
</feature>
<dbReference type="PROSITE" id="PS00039">
    <property type="entry name" value="DEAD_ATP_HELICASE"/>
    <property type="match status" value="1"/>
</dbReference>
<evidence type="ECO:0000256" key="6">
    <source>
        <dbReference type="RuleBase" id="RU000492"/>
    </source>
</evidence>
<dbReference type="PANTHER" id="PTHR47959">
    <property type="entry name" value="ATP-DEPENDENT RNA HELICASE RHLE-RELATED"/>
    <property type="match status" value="1"/>
</dbReference>
<feature type="region of interest" description="Disordered" evidence="7">
    <location>
        <begin position="604"/>
        <end position="757"/>
    </location>
</feature>
<dbReference type="CDD" id="cd17947">
    <property type="entry name" value="DEADc_DDX27"/>
    <property type="match status" value="1"/>
</dbReference>
<evidence type="ECO:0000313" key="12">
    <source>
        <dbReference type="Proteomes" id="UP000516437"/>
    </source>
</evidence>
<feature type="domain" description="Helicase ATP-binding" evidence="8">
    <location>
        <begin position="183"/>
        <end position="357"/>
    </location>
</feature>
<keyword evidence="4 6" id="KW-0067">ATP-binding</keyword>
<dbReference type="InterPro" id="IPR000629">
    <property type="entry name" value="RNA-helicase_DEAD-box_CS"/>
</dbReference>
<feature type="compositionally biased region" description="Basic residues" evidence="7">
    <location>
        <begin position="698"/>
        <end position="707"/>
    </location>
</feature>
<dbReference type="OrthoDB" id="10259843at2759"/>
<protein>
    <submittedName>
        <fullName evidence="11">DEAD-box ATP-dependent RNA helicase 28</fullName>
    </submittedName>
</protein>
<proteinExistence type="inferred from homology"/>
<dbReference type="AlphaFoldDB" id="A0A6A1UKE2"/>
<evidence type="ECO:0000256" key="4">
    <source>
        <dbReference type="ARBA" id="ARBA00022840"/>
    </source>
</evidence>
<dbReference type="PROSITE" id="PS51192">
    <property type="entry name" value="HELICASE_ATP_BIND_1"/>
    <property type="match status" value="1"/>
</dbReference>
<dbReference type="InterPro" id="IPR050079">
    <property type="entry name" value="DEAD_box_RNA_helicase"/>
</dbReference>
<evidence type="ECO:0000256" key="2">
    <source>
        <dbReference type="ARBA" id="ARBA00022801"/>
    </source>
</evidence>
<reference evidence="11 12" key="1">
    <citation type="journal article" date="2019" name="Plant Biotechnol. J.">
        <title>The red bayberry genome and genetic basis of sex determination.</title>
        <authorList>
            <person name="Jia H.M."/>
            <person name="Jia H.J."/>
            <person name="Cai Q.L."/>
            <person name="Wang Y."/>
            <person name="Zhao H.B."/>
            <person name="Yang W.F."/>
            <person name="Wang G.Y."/>
            <person name="Li Y.H."/>
            <person name="Zhan D.L."/>
            <person name="Shen Y.T."/>
            <person name="Niu Q.F."/>
            <person name="Chang L."/>
            <person name="Qiu J."/>
            <person name="Zhao L."/>
            <person name="Xie H.B."/>
            <person name="Fu W.Y."/>
            <person name="Jin J."/>
            <person name="Li X.W."/>
            <person name="Jiao Y."/>
            <person name="Zhou C.C."/>
            <person name="Tu T."/>
            <person name="Chai C.Y."/>
            <person name="Gao J.L."/>
            <person name="Fan L.J."/>
            <person name="van de Weg E."/>
            <person name="Wang J.Y."/>
            <person name="Gao Z.S."/>
        </authorList>
    </citation>
    <scope>NUCLEOTIDE SEQUENCE [LARGE SCALE GENOMIC DNA]</scope>
    <source>
        <tissue evidence="11">Leaves</tissue>
    </source>
</reference>
<feature type="compositionally biased region" description="Basic residues" evidence="7">
    <location>
        <begin position="732"/>
        <end position="757"/>
    </location>
</feature>
<dbReference type="Pfam" id="PF00271">
    <property type="entry name" value="Helicase_C"/>
    <property type="match status" value="1"/>
</dbReference>
<dbReference type="GO" id="GO:0003724">
    <property type="term" value="F:RNA helicase activity"/>
    <property type="evidence" value="ECO:0007669"/>
    <property type="project" value="InterPro"/>
</dbReference>
<feature type="short sequence motif" description="Q motif" evidence="5">
    <location>
        <begin position="136"/>
        <end position="164"/>
    </location>
</feature>
<dbReference type="SMART" id="SM00490">
    <property type="entry name" value="HELICc"/>
    <property type="match status" value="1"/>
</dbReference>
<dbReference type="Pfam" id="PF00270">
    <property type="entry name" value="DEAD"/>
    <property type="match status" value="1"/>
</dbReference>
<name>A0A6A1UKE2_9ROSI</name>
<evidence type="ECO:0000256" key="1">
    <source>
        <dbReference type="ARBA" id="ARBA00022741"/>
    </source>
</evidence>
<evidence type="ECO:0000256" key="3">
    <source>
        <dbReference type="ARBA" id="ARBA00022806"/>
    </source>
</evidence>
<keyword evidence="1 6" id="KW-0547">Nucleotide-binding</keyword>
<dbReference type="GO" id="GO:0005524">
    <property type="term" value="F:ATP binding"/>
    <property type="evidence" value="ECO:0007669"/>
    <property type="project" value="UniProtKB-KW"/>
</dbReference>
<comment type="caution">
    <text evidence="11">The sequence shown here is derived from an EMBL/GenBank/DDBJ whole genome shotgun (WGS) entry which is preliminary data.</text>
</comment>
<dbReference type="CDD" id="cd18787">
    <property type="entry name" value="SF2_C_DEAD"/>
    <property type="match status" value="1"/>
</dbReference>
<dbReference type="InterPro" id="IPR014001">
    <property type="entry name" value="Helicase_ATP-bd"/>
</dbReference>
<dbReference type="PROSITE" id="PS51194">
    <property type="entry name" value="HELICASE_CTER"/>
    <property type="match status" value="1"/>
</dbReference>
<feature type="region of interest" description="Disordered" evidence="7">
    <location>
        <begin position="86"/>
        <end position="116"/>
    </location>
</feature>
<dbReference type="Gene3D" id="3.40.50.300">
    <property type="entry name" value="P-loop containing nucleotide triphosphate hydrolases"/>
    <property type="match status" value="2"/>
</dbReference>
<keyword evidence="12" id="KW-1185">Reference proteome</keyword>
<dbReference type="InterPro" id="IPR014014">
    <property type="entry name" value="RNA_helicase_DEAD_Q_motif"/>
</dbReference>
<dbReference type="GO" id="GO:0016787">
    <property type="term" value="F:hydrolase activity"/>
    <property type="evidence" value="ECO:0007669"/>
    <property type="project" value="UniProtKB-KW"/>
</dbReference>
<dbReference type="SMART" id="SM00487">
    <property type="entry name" value="DEXDc"/>
    <property type="match status" value="1"/>
</dbReference>
<feature type="compositionally biased region" description="Acidic residues" evidence="7">
    <location>
        <begin position="10"/>
        <end position="38"/>
    </location>
</feature>
<feature type="region of interest" description="Disordered" evidence="7">
    <location>
        <begin position="1"/>
        <end position="73"/>
    </location>
</feature>
<feature type="compositionally biased region" description="Basic and acidic residues" evidence="7">
    <location>
        <begin position="39"/>
        <end position="48"/>
    </location>
</feature>
<dbReference type="InterPro" id="IPR011545">
    <property type="entry name" value="DEAD/DEAH_box_helicase_dom"/>
</dbReference>
<dbReference type="Proteomes" id="UP000516437">
    <property type="component" value="Unassembled WGS sequence"/>
</dbReference>
<organism evidence="11 12">
    <name type="scientific">Morella rubra</name>
    <name type="common">Chinese bayberry</name>
    <dbReference type="NCBI Taxonomy" id="262757"/>
    <lineage>
        <taxon>Eukaryota</taxon>
        <taxon>Viridiplantae</taxon>
        <taxon>Streptophyta</taxon>
        <taxon>Embryophyta</taxon>
        <taxon>Tracheophyta</taxon>
        <taxon>Spermatophyta</taxon>
        <taxon>Magnoliopsida</taxon>
        <taxon>eudicotyledons</taxon>
        <taxon>Gunneridae</taxon>
        <taxon>Pentapetalae</taxon>
        <taxon>rosids</taxon>
        <taxon>fabids</taxon>
        <taxon>Fagales</taxon>
        <taxon>Myricaceae</taxon>
        <taxon>Morella</taxon>
    </lineage>
</organism>
<keyword evidence="3 6" id="KW-0347">Helicase</keyword>
<feature type="compositionally biased region" description="Basic residues" evidence="7">
    <location>
        <begin position="681"/>
        <end position="690"/>
    </location>
</feature>
<dbReference type="EMBL" id="RXIC02000132">
    <property type="protein sequence ID" value="KAB1200712.1"/>
    <property type="molecule type" value="Genomic_DNA"/>
</dbReference>
<accession>A0A6A1UKE2</accession>
<evidence type="ECO:0000256" key="5">
    <source>
        <dbReference type="PROSITE-ProRule" id="PRU00552"/>
    </source>
</evidence>
<dbReference type="PANTHER" id="PTHR47959:SF14">
    <property type="entry name" value="DEAD-BOX ATP-DEPENDENT RNA HELICASE 28"/>
    <property type="match status" value="1"/>
</dbReference>
<dbReference type="SUPFAM" id="SSF52540">
    <property type="entry name" value="P-loop containing nucleoside triphosphate hydrolases"/>
    <property type="match status" value="1"/>
</dbReference>
<keyword evidence="2 6" id="KW-0378">Hydrolase</keyword>
<evidence type="ECO:0000259" key="9">
    <source>
        <dbReference type="PROSITE" id="PS51194"/>
    </source>
</evidence>
<gene>
    <name evidence="11" type="ORF">CJ030_MR0G006548</name>
</gene>
<sequence length="757" mass="85028">MAPAFVFEPPSDEELDHVQAEEEDDEVEEQVEEANEEEAEKRPSDHKSQSPWDFGSYSETVAEEHARRSTTSIDFKISKVLQNRSVPITNDGSDSAESEPDKQEDYSPEDEDDEASNAVDRKSFFAPSEGASFHANSFMELNLSRPLLRACDTLGYTKPTPIQVSLASSSQFPFYFCPVAAVIPLALTGRDICGSAITGSGKTAAFTLPTLERLLFRPKRVPAIRVLILTPTRELAVQVHSMVEKLAQFTDIRCCLVVGGLSTKVQEAALRSMPDIVVATPGRMIDHLRNSMSVDLEDLAVLILDEADRLLELGFSAEIYELVRLCPERRQTMLFSATMTEEIDGLIKLSLTKPLRLSADPSTKRPATLTEEVVRIRRMREVNQEAVLLALCSKTFTSKVIIFSGTKQAAHRLKILFGLAGLKAAELHGNLTQVQRLDALELFRKQQVDFLIATDVAARGLDIIGVQTVINYACPRDVTSYVHRVGRTARAGREGYAVTFVMDNDRSLLKDIAKRAGSKLKSRIVAEQSITKWSEIIDQMEDQVAAVLEDEREERALRKAEMEVTKAENMIAHKDEIYSRPKKTWFVTEKEKKLVANAAKVSVGKEKNPGKEVVSAQQAEDLKMKEKRKREREKNLPRKKRRKLEAAREMLEDENEIKKLEGNGKNKNEKTGTSLVDVGYRRAKAVKAKTKALDAGKIVKKTGKKSKPSTQKAQSRTEEMRELFHTDMSERKQKRTTAAHKKKSKNSFKSKSRYKRK</sequence>
<evidence type="ECO:0000259" key="10">
    <source>
        <dbReference type="PROSITE" id="PS51195"/>
    </source>
</evidence>